<keyword evidence="2" id="KW-1133">Transmembrane helix</keyword>
<evidence type="ECO:0000256" key="2">
    <source>
        <dbReference type="SAM" id="Phobius"/>
    </source>
</evidence>
<feature type="transmembrane region" description="Helical" evidence="2">
    <location>
        <begin position="320"/>
        <end position="346"/>
    </location>
</feature>
<name>A0A914CTH8_9BILA</name>
<dbReference type="WBParaSite" id="ACRNAN_scaffold13581.g23330.t1">
    <property type="protein sequence ID" value="ACRNAN_scaffold13581.g23330.t1"/>
    <property type="gene ID" value="ACRNAN_scaffold13581.g23330"/>
</dbReference>
<reference evidence="5" key="1">
    <citation type="submission" date="2022-11" db="UniProtKB">
        <authorList>
            <consortium name="WormBaseParasite"/>
        </authorList>
    </citation>
    <scope>IDENTIFICATION</scope>
</reference>
<keyword evidence="2" id="KW-0472">Membrane</keyword>
<evidence type="ECO:0000256" key="1">
    <source>
        <dbReference type="ARBA" id="ARBA00022729"/>
    </source>
</evidence>
<dbReference type="AlphaFoldDB" id="A0A914CTH8"/>
<evidence type="ECO:0000313" key="4">
    <source>
        <dbReference type="Proteomes" id="UP000887540"/>
    </source>
</evidence>
<feature type="domain" description="ZP" evidence="3">
    <location>
        <begin position="1"/>
        <end position="241"/>
    </location>
</feature>
<dbReference type="PANTHER" id="PTHR22907">
    <property type="entry name" value="GH04558P"/>
    <property type="match status" value="1"/>
</dbReference>
<dbReference type="Pfam" id="PF25301">
    <property type="entry name" value="CUT_C"/>
    <property type="match status" value="1"/>
</dbReference>
<protein>
    <submittedName>
        <fullName evidence="5">ZP domain-containing protein</fullName>
    </submittedName>
</protein>
<dbReference type="InterPro" id="IPR001507">
    <property type="entry name" value="ZP_dom"/>
</dbReference>
<evidence type="ECO:0000259" key="3">
    <source>
        <dbReference type="PROSITE" id="PS51034"/>
    </source>
</evidence>
<proteinExistence type="predicted"/>
<sequence>MDLLPKLHFPSWSSITQFEIPLNENRKCAVNFNKETGVYWLQLEVHEHRLLILEQDRLFNVTCDRVNDGTVSGAIGSGLNGFAGDQRLLDATNGTVEISSSLDPEVDFDLSLFPVNSNEVEVFNNTIGPSNEHDVSYGKSYDLKISIKNPDDAIVYGKLFRAHSCFATGVDVSVELVNSHGCTIDKHLLSDFVYEKGTAKARIPSMFNFPESKTMKLECSVAICREEFECKPNCDLKLDDPLEGEDAELLAVLKGTPGSVVEEVSGEEPIRISGIKIGVAQAKASTKVHVLDRRELPKPEASPDTSNFSKECYTPNDLLIMYKLCIGLCFIFFTGCCCNILFCCVCKSGKNKHQKRSAMPNKPHGSFATTNDLWISEPRGKPSMDESGFVSYGEPQYGDMRRSSLNSYASVKQRSTRYHDNLPSQFRMNSSYESPAHNGFISRPQGVILCEESIARIPEA</sequence>
<keyword evidence="1" id="KW-0732">Signal</keyword>
<keyword evidence="2" id="KW-0812">Transmembrane</keyword>
<evidence type="ECO:0000313" key="5">
    <source>
        <dbReference type="WBParaSite" id="ACRNAN_scaffold13581.g23330.t1"/>
    </source>
</evidence>
<dbReference type="PROSITE" id="PS51034">
    <property type="entry name" value="ZP_2"/>
    <property type="match status" value="1"/>
</dbReference>
<dbReference type="InterPro" id="IPR057475">
    <property type="entry name" value="CUT_C"/>
</dbReference>
<dbReference type="Proteomes" id="UP000887540">
    <property type="component" value="Unplaced"/>
</dbReference>
<dbReference type="PANTHER" id="PTHR22907:SF54">
    <property type="entry name" value="GH04558P"/>
    <property type="match status" value="1"/>
</dbReference>
<dbReference type="InterPro" id="IPR051962">
    <property type="entry name" value="Cuticlin"/>
</dbReference>
<organism evidence="4 5">
    <name type="scientific">Acrobeloides nanus</name>
    <dbReference type="NCBI Taxonomy" id="290746"/>
    <lineage>
        <taxon>Eukaryota</taxon>
        <taxon>Metazoa</taxon>
        <taxon>Ecdysozoa</taxon>
        <taxon>Nematoda</taxon>
        <taxon>Chromadorea</taxon>
        <taxon>Rhabditida</taxon>
        <taxon>Tylenchina</taxon>
        <taxon>Cephalobomorpha</taxon>
        <taxon>Cephaloboidea</taxon>
        <taxon>Cephalobidae</taxon>
        <taxon>Acrobeloides</taxon>
    </lineage>
</organism>
<keyword evidence="4" id="KW-1185">Reference proteome</keyword>
<accession>A0A914CTH8</accession>